<protein>
    <submittedName>
        <fullName evidence="1">Uncharacterized protein</fullName>
    </submittedName>
</protein>
<organism evidence="1 2">
    <name type="scientific">Biomphalaria pfeifferi</name>
    <name type="common">Bloodfluke planorb</name>
    <name type="synonym">Freshwater snail</name>
    <dbReference type="NCBI Taxonomy" id="112525"/>
    <lineage>
        <taxon>Eukaryota</taxon>
        <taxon>Metazoa</taxon>
        <taxon>Spiralia</taxon>
        <taxon>Lophotrochozoa</taxon>
        <taxon>Mollusca</taxon>
        <taxon>Gastropoda</taxon>
        <taxon>Heterobranchia</taxon>
        <taxon>Euthyneura</taxon>
        <taxon>Panpulmonata</taxon>
        <taxon>Hygrophila</taxon>
        <taxon>Lymnaeoidea</taxon>
        <taxon>Planorbidae</taxon>
        <taxon>Biomphalaria</taxon>
    </lineage>
</organism>
<accession>A0AAD8BT53</accession>
<evidence type="ECO:0000313" key="1">
    <source>
        <dbReference type="EMBL" id="KAK0060178.1"/>
    </source>
</evidence>
<dbReference type="EMBL" id="JASAOG010000037">
    <property type="protein sequence ID" value="KAK0060178.1"/>
    <property type="molecule type" value="Genomic_DNA"/>
</dbReference>
<keyword evidence="2" id="KW-1185">Reference proteome</keyword>
<gene>
    <name evidence="1" type="ORF">Bpfe_010365</name>
</gene>
<evidence type="ECO:0000313" key="2">
    <source>
        <dbReference type="Proteomes" id="UP001233172"/>
    </source>
</evidence>
<reference evidence="1" key="1">
    <citation type="journal article" date="2023" name="PLoS Negl. Trop. Dis.">
        <title>A genome sequence for Biomphalaria pfeifferi, the major vector snail for the human-infecting parasite Schistosoma mansoni.</title>
        <authorList>
            <person name="Bu L."/>
            <person name="Lu L."/>
            <person name="Laidemitt M.R."/>
            <person name="Zhang S.M."/>
            <person name="Mutuku M."/>
            <person name="Mkoji G."/>
            <person name="Steinauer M."/>
            <person name="Loker E.S."/>
        </authorList>
    </citation>
    <scope>NUCLEOTIDE SEQUENCE</scope>
    <source>
        <strain evidence="1">KasaAsao</strain>
    </source>
</reference>
<dbReference type="AlphaFoldDB" id="A0AAD8BT53"/>
<comment type="caution">
    <text evidence="1">The sequence shown here is derived from an EMBL/GenBank/DDBJ whole genome shotgun (WGS) entry which is preliminary data.</text>
</comment>
<name>A0AAD8BT53_BIOPF</name>
<proteinExistence type="predicted"/>
<dbReference type="Proteomes" id="UP001233172">
    <property type="component" value="Unassembled WGS sequence"/>
</dbReference>
<reference evidence="1" key="2">
    <citation type="submission" date="2023-04" db="EMBL/GenBank/DDBJ databases">
        <authorList>
            <person name="Bu L."/>
            <person name="Lu L."/>
            <person name="Laidemitt M.R."/>
            <person name="Zhang S.M."/>
            <person name="Mutuku M."/>
            <person name="Mkoji G."/>
            <person name="Steinauer M."/>
            <person name="Loker E.S."/>
        </authorList>
    </citation>
    <scope>NUCLEOTIDE SEQUENCE</scope>
    <source>
        <strain evidence="1">KasaAsao</strain>
        <tissue evidence="1">Whole Snail</tissue>
    </source>
</reference>
<sequence length="92" mass="10877">MQDLSVDVIIFHLRMQDLSVDVIIFHLLMQDLSVDVIIFRLPIRQTDKHVDAMKSRKQKLDKCRKQNVLSLNFFQYLSHLKDGLLSSRDTTY</sequence>